<keyword evidence="1" id="KW-0472">Membrane</keyword>
<dbReference type="Proteomes" id="UP000586827">
    <property type="component" value="Unassembled WGS sequence"/>
</dbReference>
<evidence type="ECO:0000313" key="3">
    <source>
        <dbReference type="Proteomes" id="UP000586827"/>
    </source>
</evidence>
<dbReference type="RefSeq" id="WP_157551992.1">
    <property type="nucleotide sequence ID" value="NZ_JABELX010000003.1"/>
</dbReference>
<dbReference type="AlphaFoldDB" id="A0A849BTG5"/>
<sequence>MIEGSLPRLAAMPEPKPPRVVSIALQAILIAVCCGVGETVLRAALMLDRPDADVVGLLPILAIRVAIYLAVVAAAFRMAAGAQWARWTLIIGLGTVGLASLVADPLSAALTAPHLGDLEVNWTAESLVLAQFRIVHIVAVLIAVPAMLRAGAHFRSAPKP</sequence>
<accession>A0A849BTG5</accession>
<keyword evidence="1" id="KW-0812">Transmembrane</keyword>
<evidence type="ECO:0000256" key="1">
    <source>
        <dbReference type="SAM" id="Phobius"/>
    </source>
</evidence>
<feature type="transmembrane region" description="Helical" evidence="1">
    <location>
        <begin position="20"/>
        <end position="45"/>
    </location>
</feature>
<keyword evidence="1" id="KW-1133">Transmembrane helix</keyword>
<keyword evidence="3" id="KW-1185">Reference proteome</keyword>
<reference evidence="2 3" key="1">
    <citation type="submission" date="2020-05" db="EMBL/GenBank/DDBJ databases">
        <title>MicrobeNet Type strains.</title>
        <authorList>
            <person name="Nicholson A.C."/>
        </authorList>
    </citation>
    <scope>NUCLEOTIDE SEQUENCE [LARGE SCALE GENOMIC DNA]</scope>
    <source>
        <strain evidence="2 3">JCM 3224</strain>
    </source>
</reference>
<feature type="transmembrane region" description="Helical" evidence="1">
    <location>
        <begin position="57"/>
        <end position="76"/>
    </location>
</feature>
<evidence type="ECO:0000313" key="2">
    <source>
        <dbReference type="EMBL" id="NNH69912.1"/>
    </source>
</evidence>
<feature type="transmembrane region" description="Helical" evidence="1">
    <location>
        <begin position="88"/>
        <end position="110"/>
    </location>
</feature>
<proteinExistence type="predicted"/>
<protein>
    <submittedName>
        <fullName evidence="2">Uncharacterized protein</fullName>
    </submittedName>
</protein>
<gene>
    <name evidence="2" type="ORF">HLB23_08550</name>
</gene>
<name>A0A849BTG5_9NOCA</name>
<dbReference type="EMBL" id="JABELX010000003">
    <property type="protein sequence ID" value="NNH69912.1"/>
    <property type="molecule type" value="Genomic_DNA"/>
</dbReference>
<feature type="transmembrane region" description="Helical" evidence="1">
    <location>
        <begin position="130"/>
        <end position="148"/>
    </location>
</feature>
<comment type="caution">
    <text evidence="2">The sequence shown here is derived from an EMBL/GenBank/DDBJ whole genome shotgun (WGS) entry which is preliminary data.</text>
</comment>
<organism evidence="2 3">
    <name type="scientific">Nocardia uniformis</name>
    <dbReference type="NCBI Taxonomy" id="53432"/>
    <lineage>
        <taxon>Bacteria</taxon>
        <taxon>Bacillati</taxon>
        <taxon>Actinomycetota</taxon>
        <taxon>Actinomycetes</taxon>
        <taxon>Mycobacteriales</taxon>
        <taxon>Nocardiaceae</taxon>
        <taxon>Nocardia</taxon>
    </lineage>
</organism>